<dbReference type="PROSITE" id="PS50071">
    <property type="entry name" value="HOMEOBOX_2"/>
    <property type="match status" value="1"/>
</dbReference>
<dbReference type="InterPro" id="IPR017970">
    <property type="entry name" value="Homeobox_CS"/>
</dbReference>
<feature type="compositionally biased region" description="Low complexity" evidence="10">
    <location>
        <begin position="261"/>
        <end position="274"/>
    </location>
</feature>
<dbReference type="GO" id="GO:0000981">
    <property type="term" value="F:DNA-binding transcription factor activity, RNA polymerase II-specific"/>
    <property type="evidence" value="ECO:0007669"/>
    <property type="project" value="InterPro"/>
</dbReference>
<dbReference type="GO" id="GO:0005634">
    <property type="term" value="C:nucleus"/>
    <property type="evidence" value="ECO:0007669"/>
    <property type="project" value="UniProtKB-SubCell"/>
</dbReference>
<proteinExistence type="inferred from homology"/>
<dbReference type="InterPro" id="IPR009057">
    <property type="entry name" value="Homeodomain-like_sf"/>
</dbReference>
<evidence type="ECO:0000313" key="12">
    <source>
        <dbReference type="Ensembl" id="ENSCAFP00040006828.1"/>
    </source>
</evidence>
<dbReference type="CDD" id="cd00086">
    <property type="entry name" value="homeodomain"/>
    <property type="match status" value="1"/>
</dbReference>
<dbReference type="FunFam" id="1.10.10.60:FF:000210">
    <property type="entry name" value="homeobox protein goosecoid"/>
    <property type="match status" value="1"/>
</dbReference>
<evidence type="ECO:0000256" key="5">
    <source>
        <dbReference type="ARBA" id="ARBA00023155"/>
    </source>
</evidence>
<name>A0A8C0Q4E2_CANLF</name>
<feature type="domain" description="Homeobox" evidence="11">
    <location>
        <begin position="463"/>
        <end position="523"/>
    </location>
</feature>
<evidence type="ECO:0000256" key="3">
    <source>
        <dbReference type="ARBA" id="ARBA00022473"/>
    </source>
</evidence>
<dbReference type="InterPro" id="IPR001356">
    <property type="entry name" value="HD"/>
</dbReference>
<evidence type="ECO:0000256" key="1">
    <source>
        <dbReference type="ARBA" id="ARBA00004123"/>
    </source>
</evidence>
<dbReference type="SUPFAM" id="SSF46689">
    <property type="entry name" value="Homeodomain-like"/>
    <property type="match status" value="1"/>
</dbReference>
<feature type="compositionally biased region" description="Basic and acidic residues" evidence="10">
    <location>
        <begin position="96"/>
        <end position="105"/>
    </location>
</feature>
<feature type="DNA-binding region" description="Homeobox" evidence="8">
    <location>
        <begin position="465"/>
        <end position="524"/>
    </location>
</feature>
<feature type="region of interest" description="Disordered" evidence="10">
    <location>
        <begin position="356"/>
        <end position="409"/>
    </location>
</feature>
<dbReference type="GO" id="GO:0009888">
    <property type="term" value="P:tissue development"/>
    <property type="evidence" value="ECO:0007669"/>
    <property type="project" value="UniProtKB-ARBA"/>
</dbReference>
<feature type="compositionally biased region" description="Low complexity" evidence="10">
    <location>
        <begin position="187"/>
        <end position="250"/>
    </location>
</feature>
<feature type="compositionally biased region" description="Basic and acidic residues" evidence="10">
    <location>
        <begin position="545"/>
        <end position="560"/>
    </location>
</feature>
<dbReference type="GO" id="GO:0003677">
    <property type="term" value="F:DNA binding"/>
    <property type="evidence" value="ECO:0007669"/>
    <property type="project" value="UniProtKB-UniRule"/>
</dbReference>
<keyword evidence="5 8" id="KW-0371">Homeobox</keyword>
<dbReference type="Gene3D" id="1.10.10.60">
    <property type="entry name" value="Homeodomain-like"/>
    <property type="match status" value="1"/>
</dbReference>
<comment type="subcellular location">
    <subcellularLocation>
        <location evidence="1 8 9">Nucleus</location>
    </subcellularLocation>
</comment>
<evidence type="ECO:0000256" key="2">
    <source>
        <dbReference type="ARBA" id="ARBA00006503"/>
    </source>
</evidence>
<dbReference type="AlphaFoldDB" id="A0A8C0Q4E2"/>
<dbReference type="InterPro" id="IPR051440">
    <property type="entry name" value="Goosecoid-like_HB"/>
</dbReference>
<feature type="region of interest" description="Disordered" evidence="10">
    <location>
        <begin position="523"/>
        <end position="564"/>
    </location>
</feature>
<evidence type="ECO:0000259" key="11">
    <source>
        <dbReference type="PROSITE" id="PS50071"/>
    </source>
</evidence>
<dbReference type="GO" id="GO:0048513">
    <property type="term" value="P:animal organ development"/>
    <property type="evidence" value="ECO:0007669"/>
    <property type="project" value="UniProtKB-ARBA"/>
</dbReference>
<sequence length="623" mass="68535">MGKIRLISLICNPQSLFWPPAAPSPWHLSPSPLALKPPPTHPKEQKGPNLVLFVICILPGTKSRMTSTQYKTNKRFRRPELRPPRGLSSASAAARGGREEGERTRGRGGARGCALGRALFRFGPRLQARGPPPRPRRFEAFSPAPPRRPRSRRGARGCPPACSASTTSWPPGRAAKTRCCRWRPAPRLRSSSRPCTGTRSTARAAAPPRTMAPSTRGPWPPAAQASRPRSAAPASATTTTSTGSCTCRRPPWARPAAGLCRRSAPSSAPASRRPQVGSRPAPGARCPLPAARCPGRGRAAALAVPGCTDFPPCACELAPPASHTPLLFYFILFLCVCVCVADRAREVVHLLQTLGDSERRPTGSGAARGDRAFGDSRSGPGSVRADALPSPRLAAHRPDSPHPAAEDLPVGAEPADLERSSVAGYEGPGSVLVSPVPHQMLPYMNVGTLSRTELQLLNQLHCRRKRRHRTIFTDEQLEALENLFQETKYPDVGTREQLARKVHLREEKVEVWFKNRRAKWRRQKRSSSEESENAEKWNKTSSKASPEKREEEDGAREGASPEHSWWAGQQLVKDWRGREASRCWCRLSAWDRDEDKNMHFVWFPRPPGSGWGGWRPRASRNGF</sequence>
<organism evidence="12 13">
    <name type="scientific">Canis lupus familiaris</name>
    <name type="common">Dog</name>
    <name type="synonym">Canis familiaris</name>
    <dbReference type="NCBI Taxonomy" id="9615"/>
    <lineage>
        <taxon>Eukaryota</taxon>
        <taxon>Metazoa</taxon>
        <taxon>Chordata</taxon>
        <taxon>Craniata</taxon>
        <taxon>Vertebrata</taxon>
        <taxon>Euteleostomi</taxon>
        <taxon>Mammalia</taxon>
        <taxon>Eutheria</taxon>
        <taxon>Laurasiatheria</taxon>
        <taxon>Carnivora</taxon>
        <taxon>Caniformia</taxon>
        <taxon>Canidae</taxon>
        <taxon>Canis</taxon>
    </lineage>
</organism>
<comment type="similarity">
    <text evidence="2">Belongs to the paired homeobox family. Bicoid subfamily.</text>
</comment>
<dbReference type="PANTHER" id="PTHR46643:SF2">
    <property type="entry name" value="HOMEOBOX PROTEIN GOOSECOID"/>
    <property type="match status" value="1"/>
</dbReference>
<feature type="region of interest" description="Disordered" evidence="10">
    <location>
        <begin position="66"/>
        <end position="174"/>
    </location>
</feature>
<evidence type="ECO:0000256" key="8">
    <source>
        <dbReference type="PROSITE-ProRule" id="PRU00108"/>
    </source>
</evidence>
<reference evidence="12" key="2">
    <citation type="submission" date="2025-08" db="UniProtKB">
        <authorList>
            <consortium name="Ensembl"/>
        </authorList>
    </citation>
    <scope>IDENTIFICATION</scope>
</reference>
<dbReference type="PROSITE" id="PS00027">
    <property type="entry name" value="HOMEOBOX_1"/>
    <property type="match status" value="1"/>
</dbReference>
<feature type="region of interest" description="Disordered" evidence="10">
    <location>
        <begin position="186"/>
        <end position="287"/>
    </location>
</feature>
<feature type="compositionally biased region" description="Low complexity" evidence="10">
    <location>
        <begin position="112"/>
        <end position="129"/>
    </location>
</feature>
<evidence type="ECO:0000256" key="9">
    <source>
        <dbReference type="RuleBase" id="RU000682"/>
    </source>
</evidence>
<dbReference type="Ensembl" id="ENSCAFT00040007826.1">
    <property type="protein sequence ID" value="ENSCAFP00040006828.1"/>
    <property type="gene ID" value="ENSCAFG00040004093.1"/>
</dbReference>
<dbReference type="SMART" id="SM00389">
    <property type="entry name" value="HOX"/>
    <property type="match status" value="1"/>
</dbReference>
<keyword evidence="4 8" id="KW-0238">DNA-binding</keyword>
<evidence type="ECO:0000256" key="4">
    <source>
        <dbReference type="ARBA" id="ARBA00023125"/>
    </source>
</evidence>
<accession>A0A8C0Q4E2</accession>
<keyword evidence="6 8" id="KW-0539">Nucleus</keyword>
<gene>
    <name evidence="12" type="primary">GSC</name>
</gene>
<dbReference type="PANTHER" id="PTHR46643">
    <property type="entry name" value="HOMEOBOX PROTEIN GOOSECOID-RELATED"/>
    <property type="match status" value="1"/>
</dbReference>
<feature type="compositionally biased region" description="Low complexity" evidence="10">
    <location>
        <begin position="85"/>
        <end position="95"/>
    </location>
</feature>
<evidence type="ECO:0000313" key="13">
    <source>
        <dbReference type="Proteomes" id="UP000694542"/>
    </source>
</evidence>
<reference evidence="12" key="1">
    <citation type="submission" date="2018-10" db="EMBL/GenBank/DDBJ databases">
        <title>De novo assembly of a Great Dane genome.</title>
        <authorList>
            <person name="Kidd J.M."/>
            <person name="Pendleton A.L."/>
            <person name="Shen F."/>
            <person name="Emery S."/>
        </authorList>
    </citation>
    <scope>NUCLEOTIDE SEQUENCE [LARGE SCALE GENOMIC DNA]</scope>
    <source>
        <strain evidence="12">Great Dane</strain>
    </source>
</reference>
<evidence type="ECO:0000256" key="6">
    <source>
        <dbReference type="ARBA" id="ARBA00023242"/>
    </source>
</evidence>
<protein>
    <recommendedName>
        <fullName evidence="7">Homeobox protein goosecoid</fullName>
    </recommendedName>
</protein>
<dbReference type="Proteomes" id="UP000694542">
    <property type="component" value="Chromosome 8"/>
</dbReference>
<dbReference type="Pfam" id="PF00046">
    <property type="entry name" value="Homeodomain"/>
    <property type="match status" value="1"/>
</dbReference>
<evidence type="ECO:0000256" key="10">
    <source>
        <dbReference type="SAM" id="MobiDB-lite"/>
    </source>
</evidence>
<keyword evidence="3" id="KW-0217">Developmental protein</keyword>
<evidence type="ECO:0000256" key="7">
    <source>
        <dbReference type="ARBA" id="ARBA00040163"/>
    </source>
</evidence>